<evidence type="ECO:0000256" key="3">
    <source>
        <dbReference type="ARBA" id="ARBA00022801"/>
    </source>
</evidence>
<evidence type="ECO:0000256" key="8">
    <source>
        <dbReference type="RuleBase" id="RU004320"/>
    </source>
</evidence>
<organism evidence="10">
    <name type="scientific">Thermosulfidibacter takaii</name>
    <dbReference type="NCBI Taxonomy" id="412593"/>
    <lineage>
        <taxon>Bacteria</taxon>
        <taxon>Pseudomonadati</taxon>
        <taxon>Thermosulfidibacterota</taxon>
        <taxon>Thermosulfidibacteria</taxon>
        <taxon>Thermosulfidibacterales</taxon>
        <taxon>Thermosulfidibacteraceae</taxon>
    </lineage>
</organism>
<reference evidence="10" key="1">
    <citation type="journal article" date="2020" name="mSystems">
        <title>Genome- and Community-Level Interaction Insights into Carbon Utilization and Element Cycling Functions of Hydrothermarchaeota in Hydrothermal Sediment.</title>
        <authorList>
            <person name="Zhou Z."/>
            <person name="Liu Y."/>
            <person name="Xu W."/>
            <person name="Pan J."/>
            <person name="Luo Z.H."/>
            <person name="Li M."/>
        </authorList>
    </citation>
    <scope>NUCLEOTIDE SEQUENCE [LARGE SCALE GENOMIC DNA]</scope>
    <source>
        <strain evidence="10">HyVt-115</strain>
    </source>
</reference>
<dbReference type="Pfam" id="PF01195">
    <property type="entry name" value="Pept_tRNA_hydro"/>
    <property type="match status" value="1"/>
</dbReference>
<feature type="region of interest" description="Disordered" evidence="9">
    <location>
        <begin position="180"/>
        <end position="209"/>
    </location>
</feature>
<sequence>LGNPGSRYLFTRHNVGFMVVDLLARRWEVELEDRGCQSLYGVSPDGIYLVKPQTYVNASGKAIRAWVNRGFSPREILVVHDDIDLPFGVVRLKFGGGSGGHKGLRSIMEEIGTGDFARLRIGVGRPPGREHDHEAIVDFLLSPFSSQKEDLMATLRLAADAVETVLRKGLDSAMNLVNRKKGELGGGDSESELREGEGTGDMKKSLKEG</sequence>
<dbReference type="AlphaFoldDB" id="A0A7C0U7K9"/>
<evidence type="ECO:0000256" key="1">
    <source>
        <dbReference type="ARBA" id="ARBA00013260"/>
    </source>
</evidence>
<evidence type="ECO:0000256" key="6">
    <source>
        <dbReference type="ARBA" id="ARBA00050038"/>
    </source>
</evidence>
<comment type="caution">
    <text evidence="10">The sequence shown here is derived from an EMBL/GenBank/DDBJ whole genome shotgun (WGS) entry which is preliminary data.</text>
</comment>
<dbReference type="SUPFAM" id="SSF53178">
    <property type="entry name" value="Peptidyl-tRNA hydrolase-like"/>
    <property type="match status" value="1"/>
</dbReference>
<evidence type="ECO:0000256" key="4">
    <source>
        <dbReference type="ARBA" id="ARBA00022884"/>
    </source>
</evidence>
<feature type="compositionally biased region" description="Basic and acidic residues" evidence="9">
    <location>
        <begin position="191"/>
        <end position="209"/>
    </location>
</feature>
<keyword evidence="2" id="KW-0820">tRNA-binding</keyword>
<dbReference type="InterPro" id="IPR018171">
    <property type="entry name" value="Pept_tRNA_hydro_CS"/>
</dbReference>
<dbReference type="EC" id="3.1.1.29" evidence="1 7"/>
<dbReference type="PANTHER" id="PTHR17224">
    <property type="entry name" value="PEPTIDYL-TRNA HYDROLASE"/>
    <property type="match status" value="1"/>
</dbReference>
<keyword evidence="3 7" id="KW-0378">Hydrolase</keyword>
<dbReference type="InterPro" id="IPR036416">
    <property type="entry name" value="Pept_tRNA_hydro_sf"/>
</dbReference>
<gene>
    <name evidence="10" type="ORF">ENF32_06430</name>
</gene>
<dbReference type="Proteomes" id="UP000885690">
    <property type="component" value="Unassembled WGS sequence"/>
</dbReference>
<dbReference type="InterPro" id="IPR001328">
    <property type="entry name" value="Pept_tRNA_hydro"/>
</dbReference>
<comment type="similarity">
    <text evidence="5 8">Belongs to the PTH family.</text>
</comment>
<dbReference type="CDD" id="cd00462">
    <property type="entry name" value="PTH"/>
    <property type="match status" value="1"/>
</dbReference>
<dbReference type="EMBL" id="DQWS01000238">
    <property type="protein sequence ID" value="HDD53683.1"/>
    <property type="molecule type" value="Genomic_DNA"/>
</dbReference>
<dbReference type="Gene3D" id="3.40.50.1470">
    <property type="entry name" value="Peptidyl-tRNA hydrolase"/>
    <property type="match status" value="1"/>
</dbReference>
<evidence type="ECO:0000256" key="7">
    <source>
        <dbReference type="RuleBase" id="RU000673"/>
    </source>
</evidence>
<keyword evidence="4" id="KW-0694">RNA-binding</keyword>
<evidence type="ECO:0000256" key="5">
    <source>
        <dbReference type="ARBA" id="ARBA00038063"/>
    </source>
</evidence>
<name>A0A7C0U7K9_9BACT</name>
<evidence type="ECO:0000256" key="2">
    <source>
        <dbReference type="ARBA" id="ARBA00022555"/>
    </source>
</evidence>
<evidence type="ECO:0000313" key="10">
    <source>
        <dbReference type="EMBL" id="HDD53683.1"/>
    </source>
</evidence>
<dbReference type="GO" id="GO:0000049">
    <property type="term" value="F:tRNA binding"/>
    <property type="evidence" value="ECO:0007669"/>
    <property type="project" value="UniProtKB-KW"/>
</dbReference>
<comment type="catalytic activity">
    <reaction evidence="7">
        <text>an N-acyl-L-alpha-aminoacyl-tRNA + H2O = an N-acyl-L-amino acid + a tRNA + H(+)</text>
        <dbReference type="Rhea" id="RHEA:54448"/>
        <dbReference type="Rhea" id="RHEA-COMP:10123"/>
        <dbReference type="Rhea" id="RHEA-COMP:13883"/>
        <dbReference type="ChEBI" id="CHEBI:15377"/>
        <dbReference type="ChEBI" id="CHEBI:15378"/>
        <dbReference type="ChEBI" id="CHEBI:59874"/>
        <dbReference type="ChEBI" id="CHEBI:78442"/>
        <dbReference type="ChEBI" id="CHEBI:138191"/>
        <dbReference type="EC" id="3.1.1.29"/>
    </reaction>
</comment>
<feature type="non-terminal residue" evidence="10">
    <location>
        <position position="1"/>
    </location>
</feature>
<dbReference type="GO" id="GO:0004045">
    <property type="term" value="F:peptidyl-tRNA hydrolase activity"/>
    <property type="evidence" value="ECO:0007669"/>
    <property type="project" value="UniProtKB-EC"/>
</dbReference>
<dbReference type="PROSITE" id="PS01195">
    <property type="entry name" value="PEPT_TRNA_HYDROL_1"/>
    <property type="match status" value="1"/>
</dbReference>
<proteinExistence type="inferred from homology"/>
<accession>A0A7C0U7K9</accession>
<dbReference type="PANTHER" id="PTHR17224:SF1">
    <property type="entry name" value="PEPTIDYL-TRNA HYDROLASE"/>
    <property type="match status" value="1"/>
</dbReference>
<dbReference type="NCBIfam" id="TIGR00447">
    <property type="entry name" value="pth"/>
    <property type="match status" value="1"/>
</dbReference>
<protein>
    <recommendedName>
        <fullName evidence="6 7">Peptidyl-tRNA hydrolase</fullName>
        <ecNumber evidence="1 7">3.1.1.29</ecNumber>
    </recommendedName>
</protein>
<dbReference type="HAMAP" id="MF_00083">
    <property type="entry name" value="Pept_tRNA_hydro_bact"/>
    <property type="match status" value="1"/>
</dbReference>
<evidence type="ECO:0000256" key="9">
    <source>
        <dbReference type="SAM" id="MobiDB-lite"/>
    </source>
</evidence>